<evidence type="ECO:0000256" key="7">
    <source>
        <dbReference type="ARBA" id="ARBA00022769"/>
    </source>
</evidence>
<evidence type="ECO:0000256" key="16">
    <source>
        <dbReference type="ARBA" id="ARBA00042156"/>
    </source>
</evidence>
<accession>A0ABT8T5T3</accession>
<evidence type="ECO:0000256" key="3">
    <source>
        <dbReference type="ARBA" id="ARBA00022723"/>
    </source>
</evidence>
<dbReference type="Gene3D" id="1.10.8.280">
    <property type="entry name" value="ABC transporter ATPase domain-like"/>
    <property type="match status" value="1"/>
</dbReference>
<evidence type="ECO:0000256" key="1">
    <source>
        <dbReference type="ARBA" id="ARBA00004496"/>
    </source>
</evidence>
<dbReference type="NCBIfam" id="TIGR00630">
    <property type="entry name" value="uvra"/>
    <property type="match status" value="1"/>
</dbReference>
<comment type="caution">
    <text evidence="18">The sequence shown here is derived from an EMBL/GenBank/DDBJ whole genome shotgun (WGS) entry which is preliminary data.</text>
</comment>
<keyword evidence="13" id="KW-0234">DNA repair</keyword>
<evidence type="ECO:0000256" key="4">
    <source>
        <dbReference type="ARBA" id="ARBA00022737"/>
    </source>
</evidence>
<dbReference type="Gene3D" id="3.30.190.20">
    <property type="match status" value="1"/>
</dbReference>
<evidence type="ECO:0000256" key="5">
    <source>
        <dbReference type="ARBA" id="ARBA00022741"/>
    </source>
</evidence>
<feature type="domain" description="ABC transporter" evidence="17">
    <location>
        <begin position="599"/>
        <end position="930"/>
    </location>
</feature>
<evidence type="ECO:0000256" key="13">
    <source>
        <dbReference type="ARBA" id="ARBA00023204"/>
    </source>
</evidence>
<dbReference type="CDD" id="cd03271">
    <property type="entry name" value="ABC_UvrA_II"/>
    <property type="match status" value="1"/>
</dbReference>
<dbReference type="InterPro" id="IPR017871">
    <property type="entry name" value="ABC_transporter-like_CS"/>
</dbReference>
<comment type="subcellular location">
    <subcellularLocation>
        <location evidence="1">Cytoplasm</location>
    </subcellularLocation>
</comment>
<reference evidence="18 19" key="1">
    <citation type="submission" date="2023-06" db="EMBL/GenBank/DDBJ databases">
        <title>Campylobacter magnum sp. nov., isolated from cecal contents of domestic pigs (Sus scrofa domesticus).</title>
        <authorList>
            <person name="Papic B."/>
            <person name="Gruntar I."/>
        </authorList>
    </citation>
    <scope>NUCLEOTIDE SEQUENCE [LARGE SCALE GENOMIC DNA]</scope>
    <source>
        <strain evidence="19">34484-21</strain>
    </source>
</reference>
<dbReference type="Pfam" id="PF17755">
    <property type="entry name" value="UvrA_DNA-bind"/>
    <property type="match status" value="1"/>
</dbReference>
<dbReference type="PANTHER" id="PTHR43152">
    <property type="entry name" value="UVRABC SYSTEM PROTEIN A"/>
    <property type="match status" value="1"/>
</dbReference>
<dbReference type="Proteomes" id="UP001171111">
    <property type="component" value="Unassembled WGS sequence"/>
</dbReference>
<sequence>MSEFIKITGAKEHNLKNINLSIPKNELVVFTGLSGSGKSTLAFDTLYAEGQRRYIESLSSYARQFLGRVGKPDVERIEGLTPAIAIDQKSTSKNPRSTVGTITEIYDYLRLLYARVGTQHCYKCGKPVSKMSISDIIDQINTLPQGSKIMLLAPLVREKKGSFEAELEKLRNDGFVRAQIDGVMQRLDDEIELSKTKKHTIKAVIDRIELRAENHLRLIEGVEKAVALSFGEIEISIVNADEMGLLQNHMHFSEHNACFDCKISYESLEPLSFSFNSPKGACPACDGLGMNFSLDQSKVINENLSVEAGALKLLYGFNKSYYYKFCLAFCEQNEINAKIPFNELAAHEQKALLYGNASNIKFTWKRHHLERRFEGALRLSYEMLKDSKDFSDYMIEKECSECKGKRLNKGSLAVKVAGKSLGELISMQIKECFAFMNEDSNFAYLSAQNATIAEPILKEVRERLAFLCDVGLGYLSLGRDARTISGGEAQRIRIASQIGSGLSGVMYVLDEPSIGLHEKDTMRLIKTLRSLQEKGNSVLVVEHDKKTMQSADFIIDIGPKAGVMGGEVVFAGTYKELLKSKTLTAQYLNGKESINFAKNRAQNNWLEIKNANINNIKNLSVKIPLSNLVGITGVSGSGKSSLILGTLLPRALEQLTRSKITPNANTAHIDGLEQLDKVIYLDQSPIGRTPRSNPATYTGVMDEIRELFCATKEAKLRGYKAGRFSFNVKGGRCEKCSGDGAITVEMHFLPDISVVCDACKGKRYNEATLEIKYKGKNIADILEMSVAEALEFFKAVPKIHAKLATICAVGLEYITLGQSATTLSGGEAQRMKLAKELSRSDTGKTLYILDEPTTGLHFADVARLVSVLQSLVELGNSVVVIEHNLDVIKNCDYLIDMGPEGGDLGGQVIATGSPKELAKNHKKTHSFTGEFLEGELKAMK</sequence>
<name>A0ABT8T5T3_9BACT</name>
<keyword evidence="5" id="KW-0547">Nucleotide-binding</keyword>
<dbReference type="InterPro" id="IPR004602">
    <property type="entry name" value="UvrA"/>
</dbReference>
<evidence type="ECO:0000256" key="2">
    <source>
        <dbReference type="ARBA" id="ARBA00022490"/>
    </source>
</evidence>
<evidence type="ECO:0000256" key="10">
    <source>
        <dbReference type="ARBA" id="ARBA00022840"/>
    </source>
</evidence>
<evidence type="ECO:0000259" key="17">
    <source>
        <dbReference type="PROSITE" id="PS50893"/>
    </source>
</evidence>
<keyword evidence="10" id="KW-0067">ATP-binding</keyword>
<dbReference type="RefSeq" id="WP_302243818.1">
    <property type="nucleotide sequence ID" value="NZ_JAULJQ010000002.1"/>
</dbReference>
<keyword evidence="6" id="KW-0227">DNA damage</keyword>
<proteinExistence type="inferred from homology"/>
<evidence type="ECO:0000256" key="8">
    <source>
        <dbReference type="ARBA" id="ARBA00022771"/>
    </source>
</evidence>
<keyword evidence="8" id="KW-0863">Zinc-finger</keyword>
<keyword evidence="7" id="KW-0228">DNA excision</keyword>
<dbReference type="NCBIfam" id="NF001503">
    <property type="entry name" value="PRK00349.1"/>
    <property type="match status" value="1"/>
</dbReference>
<dbReference type="GO" id="GO:0016787">
    <property type="term" value="F:hydrolase activity"/>
    <property type="evidence" value="ECO:0007669"/>
    <property type="project" value="UniProtKB-KW"/>
</dbReference>
<evidence type="ECO:0000256" key="15">
    <source>
        <dbReference type="ARBA" id="ARBA00039316"/>
    </source>
</evidence>
<dbReference type="Gene3D" id="1.20.1580.10">
    <property type="entry name" value="ABC transporter ATPase like domain"/>
    <property type="match status" value="3"/>
</dbReference>
<evidence type="ECO:0000256" key="12">
    <source>
        <dbReference type="ARBA" id="ARBA00023125"/>
    </source>
</evidence>
<comment type="similarity">
    <text evidence="14">Belongs to the ABC transporter superfamily. UvrA family.</text>
</comment>
<dbReference type="PROSITE" id="PS00211">
    <property type="entry name" value="ABC_TRANSPORTER_1"/>
    <property type="match status" value="2"/>
</dbReference>
<dbReference type="Gene3D" id="3.40.50.300">
    <property type="entry name" value="P-loop containing nucleotide triphosphate hydrolases"/>
    <property type="match status" value="3"/>
</dbReference>
<evidence type="ECO:0000256" key="14">
    <source>
        <dbReference type="ARBA" id="ARBA00038000"/>
    </source>
</evidence>
<evidence type="ECO:0000256" key="6">
    <source>
        <dbReference type="ARBA" id="ARBA00022763"/>
    </source>
</evidence>
<keyword evidence="11" id="KW-0267">Excision nuclease</keyword>
<dbReference type="Pfam" id="PF17760">
    <property type="entry name" value="UvrA_inter"/>
    <property type="match status" value="1"/>
</dbReference>
<keyword evidence="12" id="KW-0238">DNA-binding</keyword>
<evidence type="ECO:0000313" key="18">
    <source>
        <dbReference type="EMBL" id="MDO2409025.1"/>
    </source>
</evidence>
<keyword evidence="19" id="KW-1185">Reference proteome</keyword>
<dbReference type="PANTHER" id="PTHR43152:SF3">
    <property type="entry name" value="UVRABC SYSTEM PROTEIN A"/>
    <property type="match status" value="1"/>
</dbReference>
<protein>
    <recommendedName>
        <fullName evidence="15">UvrABC system protein A</fullName>
    </recommendedName>
    <alternativeName>
        <fullName evidence="16">Excinuclease ABC subunit A</fullName>
    </alternativeName>
</protein>
<evidence type="ECO:0000256" key="11">
    <source>
        <dbReference type="ARBA" id="ARBA00022881"/>
    </source>
</evidence>
<dbReference type="InterPro" id="IPR027417">
    <property type="entry name" value="P-loop_NTPase"/>
</dbReference>
<keyword evidence="9" id="KW-0862">Zinc</keyword>
<keyword evidence="3" id="KW-0479">Metal-binding</keyword>
<evidence type="ECO:0000313" key="19">
    <source>
        <dbReference type="Proteomes" id="UP001171111"/>
    </source>
</evidence>
<keyword evidence="2" id="KW-0963">Cytoplasm</keyword>
<keyword evidence="18" id="KW-0378">Hydrolase</keyword>
<dbReference type="SUPFAM" id="SSF52540">
    <property type="entry name" value="P-loop containing nucleoside triphosphate hydrolases"/>
    <property type="match status" value="2"/>
</dbReference>
<gene>
    <name evidence="18" type="primary">uvrA</name>
    <name evidence="18" type="ORF">Q2362_02780</name>
</gene>
<dbReference type="InterPro" id="IPR003439">
    <property type="entry name" value="ABC_transporter-like_ATP-bd"/>
</dbReference>
<dbReference type="PROSITE" id="PS50893">
    <property type="entry name" value="ABC_TRANSPORTER_2"/>
    <property type="match status" value="1"/>
</dbReference>
<keyword evidence="4" id="KW-0677">Repeat</keyword>
<dbReference type="InterPro" id="IPR041552">
    <property type="entry name" value="UvrA_DNA-bd"/>
</dbReference>
<dbReference type="InterPro" id="IPR041102">
    <property type="entry name" value="UvrA_inter"/>
</dbReference>
<organism evidence="18 19">
    <name type="scientific">Campylobacter magnus</name>
    <dbReference type="NCBI Taxonomy" id="3026462"/>
    <lineage>
        <taxon>Bacteria</taxon>
        <taxon>Pseudomonadati</taxon>
        <taxon>Campylobacterota</taxon>
        <taxon>Epsilonproteobacteria</taxon>
        <taxon>Campylobacterales</taxon>
        <taxon>Campylobacteraceae</taxon>
        <taxon>Campylobacter</taxon>
    </lineage>
</organism>
<dbReference type="EMBL" id="JAULJQ010000002">
    <property type="protein sequence ID" value="MDO2409025.1"/>
    <property type="molecule type" value="Genomic_DNA"/>
</dbReference>
<evidence type="ECO:0000256" key="9">
    <source>
        <dbReference type="ARBA" id="ARBA00022833"/>
    </source>
</evidence>